<evidence type="ECO:0000259" key="6">
    <source>
        <dbReference type="Pfam" id="PF00496"/>
    </source>
</evidence>
<evidence type="ECO:0000313" key="7">
    <source>
        <dbReference type="EMBL" id="MCB7387973.1"/>
    </source>
</evidence>
<dbReference type="Gene3D" id="3.40.190.10">
    <property type="entry name" value="Periplasmic binding protein-like II"/>
    <property type="match status" value="1"/>
</dbReference>
<accession>A0ABS8DHR9</accession>
<feature type="signal peptide" evidence="5">
    <location>
        <begin position="1"/>
        <end position="23"/>
    </location>
</feature>
<dbReference type="InterPro" id="IPR030678">
    <property type="entry name" value="Peptide/Ni-bd"/>
</dbReference>
<evidence type="ECO:0000256" key="3">
    <source>
        <dbReference type="ARBA" id="ARBA00022448"/>
    </source>
</evidence>
<protein>
    <submittedName>
        <fullName evidence="7">Peptide ABC transporter substrate-binding protein</fullName>
    </submittedName>
</protein>
<dbReference type="SUPFAM" id="SSF53850">
    <property type="entry name" value="Periplasmic binding protein-like II"/>
    <property type="match status" value="1"/>
</dbReference>
<proteinExistence type="inferred from homology"/>
<feature type="domain" description="Solute-binding protein family 5" evidence="6">
    <location>
        <begin position="94"/>
        <end position="490"/>
    </location>
</feature>
<keyword evidence="3" id="KW-0813">Transport</keyword>
<dbReference type="PIRSF" id="PIRSF002741">
    <property type="entry name" value="MppA"/>
    <property type="match status" value="1"/>
</dbReference>
<dbReference type="PANTHER" id="PTHR30290">
    <property type="entry name" value="PERIPLASMIC BINDING COMPONENT OF ABC TRANSPORTER"/>
    <property type="match status" value="1"/>
</dbReference>
<evidence type="ECO:0000313" key="8">
    <source>
        <dbReference type="Proteomes" id="UP001299546"/>
    </source>
</evidence>
<dbReference type="PANTHER" id="PTHR30290:SF10">
    <property type="entry name" value="PERIPLASMIC OLIGOPEPTIDE-BINDING PROTEIN-RELATED"/>
    <property type="match status" value="1"/>
</dbReference>
<comment type="subcellular location">
    <subcellularLocation>
        <location evidence="1">Cell envelope</location>
    </subcellularLocation>
</comment>
<evidence type="ECO:0000256" key="1">
    <source>
        <dbReference type="ARBA" id="ARBA00004196"/>
    </source>
</evidence>
<keyword evidence="8" id="KW-1185">Reference proteome</keyword>
<dbReference type="PROSITE" id="PS51257">
    <property type="entry name" value="PROKAR_LIPOPROTEIN"/>
    <property type="match status" value="1"/>
</dbReference>
<organism evidence="7 8">
    <name type="scientific">Bariatricus massiliensis</name>
    <dbReference type="NCBI Taxonomy" id="1745713"/>
    <lineage>
        <taxon>Bacteria</taxon>
        <taxon>Bacillati</taxon>
        <taxon>Bacillota</taxon>
        <taxon>Clostridia</taxon>
        <taxon>Lachnospirales</taxon>
        <taxon>Lachnospiraceae</taxon>
        <taxon>Bariatricus</taxon>
    </lineage>
</organism>
<dbReference type="Pfam" id="PF00496">
    <property type="entry name" value="SBP_bac_5"/>
    <property type="match status" value="1"/>
</dbReference>
<feature type="chain" id="PRO_5046779655" evidence="5">
    <location>
        <begin position="24"/>
        <end position="572"/>
    </location>
</feature>
<dbReference type="Proteomes" id="UP001299546">
    <property type="component" value="Unassembled WGS sequence"/>
</dbReference>
<comment type="caution">
    <text evidence="7">The sequence shown here is derived from an EMBL/GenBank/DDBJ whole genome shotgun (WGS) entry which is preliminary data.</text>
</comment>
<dbReference type="CDD" id="cd08504">
    <property type="entry name" value="PBP2_OppA"/>
    <property type="match status" value="1"/>
</dbReference>
<sequence length="572" mass="63177">MRKKKLGAIALAATLTLTTLLTGCGGSDKSKETSGGAKGDEGQVIGAIQIDLRTFDTAQCSDTASATILSNVMEGLFRYKINEDGDAILENAGASDCTISEDGLTYTVKLRENNWSDGEPVTADDYVFAVERLLNPELVCNGAFFAWGLVGAQDYYDGKTDDFSTVGVKAIDDMTVEYTLTAVDSAFKDKLANAVFFPLRRDIVESVGENYGTSIDGMVFSGPFKITQWSDKDTAVLEKNEEYWDADSVKLSQIDMTYVDEATTIDQMFLQGDFVSTQNTSGEYLDKYKELAENGEITQVHNDKVGPWWMSFQMNGGPSGLMGNAKIRKAVGYAIDGQEICDTIYGTGTQANTFVPESITLGDSSYRSQVGDDGLWEDEGKAYRGNKEALQALFKEGLTELGLQTDDLSKYTISYLCYGDTSKALQVQEFYQQSIEKMLGINLELKVLADWAQYGTEVNGEDWDISVNGWTPDYNEPMTYIDMFVTGGSSNVQKFSSEEYDSLVEQAKSTIDTAERAELYRKCEQILCDEAVLTPIYVSPIEIFLSNDFKGAQILQGTLGLDWDYKYAYIEE</sequence>
<evidence type="ECO:0000256" key="5">
    <source>
        <dbReference type="SAM" id="SignalP"/>
    </source>
</evidence>
<dbReference type="Gene3D" id="3.90.76.10">
    <property type="entry name" value="Dipeptide-binding Protein, Domain 1"/>
    <property type="match status" value="1"/>
</dbReference>
<dbReference type="EMBL" id="JAJCIS010000007">
    <property type="protein sequence ID" value="MCB7387973.1"/>
    <property type="molecule type" value="Genomic_DNA"/>
</dbReference>
<dbReference type="RefSeq" id="WP_066733094.1">
    <property type="nucleotide sequence ID" value="NZ_JAJCIQ010000008.1"/>
</dbReference>
<dbReference type="InterPro" id="IPR039424">
    <property type="entry name" value="SBP_5"/>
</dbReference>
<comment type="similarity">
    <text evidence="2">Belongs to the bacterial solute-binding protein 5 family.</text>
</comment>
<reference evidence="7 8" key="1">
    <citation type="submission" date="2021-10" db="EMBL/GenBank/DDBJ databases">
        <title>Collection of gut derived symbiotic bacterial strains cultured from healthy donors.</title>
        <authorList>
            <person name="Lin H."/>
            <person name="Littmann E."/>
            <person name="Kohout C."/>
            <person name="Pamer E.G."/>
        </authorList>
    </citation>
    <scope>NUCLEOTIDE SEQUENCE [LARGE SCALE GENOMIC DNA]</scope>
    <source>
        <strain evidence="7 8">DFI.1.165</strain>
    </source>
</reference>
<gene>
    <name evidence="7" type="ORF">LIZ65_11785</name>
</gene>
<name>A0ABS8DHR9_9FIRM</name>
<dbReference type="Gene3D" id="3.10.105.10">
    <property type="entry name" value="Dipeptide-binding Protein, Domain 3"/>
    <property type="match status" value="1"/>
</dbReference>
<dbReference type="InterPro" id="IPR000914">
    <property type="entry name" value="SBP_5_dom"/>
</dbReference>
<keyword evidence="4 5" id="KW-0732">Signal</keyword>
<evidence type="ECO:0000256" key="2">
    <source>
        <dbReference type="ARBA" id="ARBA00005695"/>
    </source>
</evidence>
<evidence type="ECO:0000256" key="4">
    <source>
        <dbReference type="ARBA" id="ARBA00022729"/>
    </source>
</evidence>